<proteinExistence type="inferred from homology"/>
<keyword evidence="10" id="KW-1185">Reference proteome</keyword>
<evidence type="ECO:0000313" key="10">
    <source>
        <dbReference type="Proteomes" id="UP001501584"/>
    </source>
</evidence>
<dbReference type="PRINTS" id="PR00723">
    <property type="entry name" value="SUBTILISIN"/>
</dbReference>
<dbReference type="PROSITE" id="PS51892">
    <property type="entry name" value="SUBTILASE"/>
    <property type="match status" value="1"/>
</dbReference>
<organism evidence="9 10">
    <name type="scientific">Glycomyces rutgersensis</name>
    <dbReference type="NCBI Taxonomy" id="58115"/>
    <lineage>
        <taxon>Bacteria</taxon>
        <taxon>Bacillati</taxon>
        <taxon>Actinomycetota</taxon>
        <taxon>Actinomycetes</taxon>
        <taxon>Glycomycetales</taxon>
        <taxon>Glycomycetaceae</taxon>
        <taxon>Glycomyces</taxon>
    </lineage>
</organism>
<feature type="signal peptide" evidence="7">
    <location>
        <begin position="1"/>
        <end position="24"/>
    </location>
</feature>
<dbReference type="Gene3D" id="2.60.40.1120">
    <property type="entry name" value="Carboxypeptidase-like, regulatory domain"/>
    <property type="match status" value="2"/>
</dbReference>
<evidence type="ECO:0000256" key="3">
    <source>
        <dbReference type="ARBA" id="ARBA00022801"/>
    </source>
</evidence>
<dbReference type="SUPFAM" id="SSF52743">
    <property type="entry name" value="Subtilisin-like"/>
    <property type="match status" value="1"/>
</dbReference>
<comment type="caution">
    <text evidence="5">Lacks conserved residue(s) required for the propagation of feature annotation.</text>
</comment>
<comment type="similarity">
    <text evidence="1 5">Belongs to the peptidase S8 family.</text>
</comment>
<reference evidence="9 10" key="1">
    <citation type="journal article" date="2019" name="Int. J. Syst. Evol. Microbiol.">
        <title>The Global Catalogue of Microorganisms (GCM) 10K type strain sequencing project: providing services to taxonomists for standard genome sequencing and annotation.</title>
        <authorList>
            <consortium name="The Broad Institute Genomics Platform"/>
            <consortium name="The Broad Institute Genome Sequencing Center for Infectious Disease"/>
            <person name="Wu L."/>
            <person name="Ma J."/>
        </authorList>
    </citation>
    <scope>NUCLEOTIDE SEQUENCE [LARGE SCALE GENOMIC DNA]</scope>
    <source>
        <strain evidence="9 10">JCM 6238</strain>
    </source>
</reference>
<evidence type="ECO:0000256" key="7">
    <source>
        <dbReference type="SAM" id="SignalP"/>
    </source>
</evidence>
<dbReference type="SUPFAM" id="SSF49464">
    <property type="entry name" value="Carboxypeptidase regulatory domain-like"/>
    <property type="match status" value="1"/>
</dbReference>
<dbReference type="InterPro" id="IPR013784">
    <property type="entry name" value="Carb-bd-like_fold"/>
</dbReference>
<keyword evidence="7" id="KW-0732">Signal</keyword>
<name>A0ABN3F8U8_9ACTN</name>
<dbReference type="InterPro" id="IPR015500">
    <property type="entry name" value="Peptidase_S8_subtilisin-rel"/>
</dbReference>
<dbReference type="PANTHER" id="PTHR43399">
    <property type="entry name" value="SUBTILISIN-RELATED"/>
    <property type="match status" value="1"/>
</dbReference>
<feature type="region of interest" description="Disordered" evidence="6">
    <location>
        <begin position="141"/>
        <end position="161"/>
    </location>
</feature>
<dbReference type="Pfam" id="PF00082">
    <property type="entry name" value="Peptidase_S8"/>
    <property type="match status" value="1"/>
</dbReference>
<gene>
    <name evidence="9" type="ORF">GCM10010403_12600</name>
</gene>
<protein>
    <recommendedName>
        <fullName evidence="8">Peptidase S8/S53 domain-containing protein</fullName>
    </recommendedName>
</protein>
<accession>A0ABN3F8U8</accession>
<feature type="domain" description="Peptidase S8/S53" evidence="8">
    <location>
        <begin position="191"/>
        <end position="473"/>
    </location>
</feature>
<feature type="chain" id="PRO_5045746741" description="Peptidase S8/S53 domain-containing protein" evidence="7">
    <location>
        <begin position="25"/>
        <end position="899"/>
    </location>
</feature>
<evidence type="ECO:0000256" key="1">
    <source>
        <dbReference type="ARBA" id="ARBA00011073"/>
    </source>
</evidence>
<evidence type="ECO:0000256" key="4">
    <source>
        <dbReference type="ARBA" id="ARBA00022825"/>
    </source>
</evidence>
<dbReference type="PANTHER" id="PTHR43399:SF4">
    <property type="entry name" value="CELL WALL-ASSOCIATED PROTEASE"/>
    <property type="match status" value="1"/>
</dbReference>
<keyword evidence="3" id="KW-0378">Hydrolase</keyword>
<dbReference type="SUPFAM" id="SSF49452">
    <property type="entry name" value="Starch-binding domain-like"/>
    <property type="match status" value="1"/>
</dbReference>
<dbReference type="Pfam" id="PF13620">
    <property type="entry name" value="CarboxypepD_reg"/>
    <property type="match status" value="2"/>
</dbReference>
<dbReference type="RefSeq" id="WP_310285811.1">
    <property type="nucleotide sequence ID" value="NZ_BAAASX010000002.1"/>
</dbReference>
<keyword evidence="4" id="KW-0720">Serine protease</keyword>
<comment type="caution">
    <text evidence="9">The sequence shown here is derived from an EMBL/GenBank/DDBJ whole genome shotgun (WGS) entry which is preliminary data.</text>
</comment>
<dbReference type="NCBIfam" id="NF038128">
    <property type="entry name" value="choice_anch_J"/>
    <property type="match status" value="1"/>
</dbReference>
<dbReference type="InterPro" id="IPR000209">
    <property type="entry name" value="Peptidase_S8/S53_dom"/>
</dbReference>
<dbReference type="InterPro" id="IPR036852">
    <property type="entry name" value="Peptidase_S8/S53_dom_sf"/>
</dbReference>
<dbReference type="Gene3D" id="3.40.50.200">
    <property type="entry name" value="Peptidase S8/S53 domain"/>
    <property type="match status" value="1"/>
</dbReference>
<dbReference type="EMBL" id="BAAASX010000002">
    <property type="protein sequence ID" value="GAA2323943.1"/>
    <property type="molecule type" value="Genomic_DNA"/>
</dbReference>
<evidence type="ECO:0000259" key="8">
    <source>
        <dbReference type="Pfam" id="PF00082"/>
    </source>
</evidence>
<dbReference type="InterPro" id="IPR051048">
    <property type="entry name" value="Peptidase_S8/S53_subtilisin"/>
</dbReference>
<evidence type="ECO:0000256" key="6">
    <source>
        <dbReference type="SAM" id="MobiDB-lite"/>
    </source>
</evidence>
<dbReference type="Proteomes" id="UP001501584">
    <property type="component" value="Unassembled WGS sequence"/>
</dbReference>
<evidence type="ECO:0000256" key="5">
    <source>
        <dbReference type="PROSITE-ProRule" id="PRU01240"/>
    </source>
</evidence>
<dbReference type="InterPro" id="IPR008969">
    <property type="entry name" value="CarboxyPept-like_regulatory"/>
</dbReference>
<evidence type="ECO:0000313" key="9">
    <source>
        <dbReference type="EMBL" id="GAA2323943.1"/>
    </source>
</evidence>
<evidence type="ECO:0000256" key="2">
    <source>
        <dbReference type="ARBA" id="ARBA00022670"/>
    </source>
</evidence>
<sequence>MPALPRLRRILASASAGALATAMAAAGAQANDNEQLLEAKVAPEILSAIDEAGTAELWLRFPGSPDWSEALAADTKEDKGEAAVAAAHEYAEESQAGVIAALEDAGADYESFWGSSTVKVTADQDLLEELASRDDIAEILEAPEHRPARPVGAEAAAGESWTEQAAPEQAGPGWNLDQIQAPDVWAEGFTGEGIVIADIDSGVDYTHPALQGQYRGNNGDSTFTHDYNFYDVSGECDGVPCDPVGTGTFSMGTMVGDDGQGNQIGVAPGAKWIAVTLGDWSLESIMAAGEWVAAPTDSLGENPDPAMAPHVVNNSWSTPGGYDPFYEDVVELWETAGIVPVAPTGDTGGFGCGSAGSPGNYPNVIAVGATDENRDVPYWSGKGDVFTSEIKPDLVAPGDMVRSSVPGGDYTEASGTAMASPHVAGTIALLMSASPELEGDYAAVYEALTDNAYAMDDRSCGGLPTLNYVYGHGITDAYAAFGDVDLGAFGSLSGTVTDDSDEPVEGARLFFDGDVDRIAVSHADGGYSFGTIPAGMYDVTVTRFLHEAVTGTVTVTEDQAAVFDAEMPAIASRTVEGVVVDGGGHGWPLAARVRTAHGEATATTAPLTGEFSIVIPATGDWPLTVAAAVEGYETIAVDPDDAALVSVPTAPGCTAPGYGSDTLQEDFETFDVPVGWTVVNRGDEPWHFDYPADYRRTNGSGGFAIADSDFAGPTAAVDTDMISPVFDLSAASEPVLNFANYFVDLEFGSDAEILITVDGGTTWERAWYRDEDTYATDEAVDLSAWSSATAAQLMFRYNDNGNWAWSWQVDAVKIGCDPLPGGLVTGTVTDSATSEPVIGALVADPATGATAATDENGRYVLFTDAGQTTLEATADGIGTGTAAVEVIADDVVGADITLQ</sequence>
<keyword evidence="2" id="KW-0645">Protease</keyword>